<dbReference type="OrthoDB" id="9803892at2"/>
<keyword evidence="9" id="KW-1185">Reference proteome</keyword>
<dbReference type="GO" id="GO:0006556">
    <property type="term" value="P:S-adenosylmethionine biosynthetic process"/>
    <property type="evidence" value="ECO:0007669"/>
    <property type="project" value="TreeGrafter"/>
</dbReference>
<dbReference type="Gene3D" id="3.40.50.720">
    <property type="entry name" value="NAD(P)-binding Rossmann-like Domain"/>
    <property type="match status" value="1"/>
</dbReference>
<evidence type="ECO:0000313" key="9">
    <source>
        <dbReference type="Proteomes" id="UP000326881"/>
    </source>
</evidence>
<dbReference type="RefSeq" id="WP_153273876.1">
    <property type="nucleotide sequence ID" value="NZ_CP043499.1"/>
</dbReference>
<dbReference type="Gene3D" id="3.90.25.10">
    <property type="entry name" value="UDP-galactose 4-epimerase, domain 1"/>
    <property type="match status" value="1"/>
</dbReference>
<evidence type="ECO:0000256" key="1">
    <source>
        <dbReference type="ARBA" id="ARBA00004781"/>
    </source>
</evidence>
<evidence type="ECO:0000256" key="6">
    <source>
        <dbReference type="RuleBase" id="RU364082"/>
    </source>
</evidence>
<dbReference type="Pfam" id="PF04321">
    <property type="entry name" value="RmlD_sub_bind"/>
    <property type="match status" value="1"/>
</dbReference>
<sequence length="292" mass="31174">MTDSRILLLGAGGMLGSRFALALADKDIVTLSREQLEVARPRELMDTVALTQASVIINCAADTDVEGAEANPASSFSINAILPGLLAQAAAGAMLVHFSSTGCYGRSSDENAAPHSDFAPLSPTTVHHKSKAAGEIAIREAACRHLILRLGWLYGGSATHRKNFVRARIAEARQKTELASDPYQTGSPTNVDDVVVQTLALLEARIGGTFNCVATGAVSRFDYVRHILRSAGLFPRLVPTRFQRLAPVSENESAVNDKLNLLGLNKMPTWDEGVSAYVASLLADEGHQPNVE</sequence>
<dbReference type="InterPro" id="IPR005913">
    <property type="entry name" value="dTDP_dehydrorham_reduct"/>
</dbReference>
<dbReference type="EC" id="1.1.1.133" evidence="3 6"/>
<evidence type="ECO:0000256" key="5">
    <source>
        <dbReference type="ARBA" id="ARBA00048200"/>
    </source>
</evidence>
<gene>
    <name evidence="8" type="ORF">FZ934_27430</name>
</gene>
<reference evidence="8 9" key="1">
    <citation type="submission" date="2019-08" db="EMBL/GenBank/DDBJ databases">
        <title>Prosopis cineraria nodule microbiome.</title>
        <authorList>
            <person name="Ali R."/>
            <person name="Chaluvadi S.R."/>
            <person name="Wang X."/>
        </authorList>
    </citation>
    <scope>NUCLEOTIDE SEQUENCE [LARGE SCALE GENOMIC DNA]</scope>
    <source>
        <strain evidence="8 9">BG7</strain>
        <plasmid evidence="8 9">unnamed</plasmid>
    </source>
</reference>
<proteinExistence type="inferred from homology"/>
<dbReference type="EMBL" id="CP043499">
    <property type="protein sequence ID" value="QFY63936.1"/>
    <property type="molecule type" value="Genomic_DNA"/>
</dbReference>
<dbReference type="KEGG" id="rgr:FZ934_27430"/>
<evidence type="ECO:0000313" key="8">
    <source>
        <dbReference type="EMBL" id="QFY63936.1"/>
    </source>
</evidence>
<comment type="function">
    <text evidence="6">Catalyzes the reduction of dTDP-6-deoxy-L-lyxo-4-hexulose to yield dTDP-L-rhamnose.</text>
</comment>
<dbReference type="GO" id="GO:0019305">
    <property type="term" value="P:dTDP-rhamnose biosynthetic process"/>
    <property type="evidence" value="ECO:0007669"/>
    <property type="project" value="UniProtKB-UniPathway"/>
</dbReference>
<evidence type="ECO:0000256" key="4">
    <source>
        <dbReference type="ARBA" id="ARBA00017099"/>
    </source>
</evidence>
<dbReference type="UniPathway" id="UPA00124"/>
<dbReference type="InterPro" id="IPR036291">
    <property type="entry name" value="NAD(P)-bd_dom_sf"/>
</dbReference>
<feature type="domain" description="RmlD-like substrate binding" evidence="7">
    <location>
        <begin position="5"/>
        <end position="281"/>
    </location>
</feature>
<dbReference type="GO" id="GO:0008831">
    <property type="term" value="F:dTDP-4-dehydrorhamnose reductase activity"/>
    <property type="evidence" value="ECO:0007669"/>
    <property type="project" value="UniProtKB-EC"/>
</dbReference>
<evidence type="ECO:0000256" key="3">
    <source>
        <dbReference type="ARBA" id="ARBA00012929"/>
    </source>
</evidence>
<accession>A0A5Q0CDR2</accession>
<keyword evidence="6" id="KW-0560">Oxidoreductase</keyword>
<dbReference type="GO" id="GO:0048270">
    <property type="term" value="F:methionine adenosyltransferase regulator activity"/>
    <property type="evidence" value="ECO:0007669"/>
    <property type="project" value="TreeGrafter"/>
</dbReference>
<name>A0A5Q0CDR2_9HYPH</name>
<dbReference type="GO" id="GO:0048269">
    <property type="term" value="C:methionine adenosyltransferase complex"/>
    <property type="evidence" value="ECO:0007669"/>
    <property type="project" value="TreeGrafter"/>
</dbReference>
<comment type="pathway">
    <text evidence="1 6">Carbohydrate biosynthesis; dTDP-L-rhamnose biosynthesis.</text>
</comment>
<dbReference type="SUPFAM" id="SSF51735">
    <property type="entry name" value="NAD(P)-binding Rossmann-fold domains"/>
    <property type="match status" value="1"/>
</dbReference>
<dbReference type="Proteomes" id="UP000326881">
    <property type="component" value="Plasmid unnamed"/>
</dbReference>
<comment type="catalytic activity">
    <reaction evidence="5 6">
        <text>dTDP-beta-L-rhamnose + NADP(+) = dTDP-4-dehydro-beta-L-rhamnose + NADPH + H(+)</text>
        <dbReference type="Rhea" id="RHEA:21796"/>
        <dbReference type="ChEBI" id="CHEBI:15378"/>
        <dbReference type="ChEBI" id="CHEBI:57510"/>
        <dbReference type="ChEBI" id="CHEBI:57783"/>
        <dbReference type="ChEBI" id="CHEBI:58349"/>
        <dbReference type="ChEBI" id="CHEBI:62830"/>
        <dbReference type="EC" id="1.1.1.133"/>
    </reaction>
</comment>
<dbReference type="PANTHER" id="PTHR10491">
    <property type="entry name" value="DTDP-4-DEHYDRORHAMNOSE REDUCTASE"/>
    <property type="match status" value="1"/>
</dbReference>
<dbReference type="AlphaFoldDB" id="A0A5Q0CDR2"/>
<evidence type="ECO:0000256" key="2">
    <source>
        <dbReference type="ARBA" id="ARBA00010944"/>
    </source>
</evidence>
<evidence type="ECO:0000259" key="7">
    <source>
        <dbReference type="Pfam" id="PF04321"/>
    </source>
</evidence>
<dbReference type="PANTHER" id="PTHR10491:SF4">
    <property type="entry name" value="METHIONINE ADENOSYLTRANSFERASE 2 SUBUNIT BETA"/>
    <property type="match status" value="1"/>
</dbReference>
<protein>
    <recommendedName>
        <fullName evidence="4 6">dTDP-4-dehydrorhamnose reductase</fullName>
        <ecNumber evidence="3 6">1.1.1.133</ecNumber>
    </recommendedName>
</protein>
<dbReference type="InterPro" id="IPR029903">
    <property type="entry name" value="RmlD-like-bd"/>
</dbReference>
<keyword evidence="6" id="KW-0521">NADP</keyword>
<keyword evidence="8" id="KW-0614">Plasmid</keyword>
<comment type="cofactor">
    <cofactor evidence="6">
        <name>Mg(2+)</name>
        <dbReference type="ChEBI" id="CHEBI:18420"/>
    </cofactor>
    <text evidence="6">Binds 1 Mg(2+) ion per monomer.</text>
</comment>
<comment type="similarity">
    <text evidence="2 6">Belongs to the dTDP-4-dehydrorhamnose reductase family.</text>
</comment>
<geneLocation type="plasmid" evidence="8 9">
    <name>unnamed</name>
</geneLocation>
<organism evidence="8 9">
    <name type="scientific">Rhizobium grahamii</name>
    <dbReference type="NCBI Taxonomy" id="1120045"/>
    <lineage>
        <taxon>Bacteria</taxon>
        <taxon>Pseudomonadati</taxon>
        <taxon>Pseudomonadota</taxon>
        <taxon>Alphaproteobacteria</taxon>
        <taxon>Hyphomicrobiales</taxon>
        <taxon>Rhizobiaceae</taxon>
        <taxon>Rhizobium/Agrobacterium group</taxon>
        <taxon>Rhizobium</taxon>
    </lineage>
</organism>